<gene>
    <name evidence="1" type="ORF">SAMN04489762_1216</name>
</gene>
<proteinExistence type="predicted"/>
<protein>
    <submittedName>
        <fullName evidence="1">Uncharacterized protein</fullName>
    </submittedName>
</protein>
<evidence type="ECO:0000313" key="2">
    <source>
        <dbReference type="Proteomes" id="UP000199735"/>
    </source>
</evidence>
<name>A0AAX2EDN9_9BACI</name>
<dbReference type="InterPro" id="IPR024984">
    <property type="entry name" value="DUF3888"/>
</dbReference>
<comment type="caution">
    <text evidence="1">The sequence shown here is derived from an EMBL/GenBank/DDBJ whole genome shotgun (WGS) entry which is preliminary data.</text>
</comment>
<accession>A0AAX2EDN9</accession>
<reference evidence="1 2" key="1">
    <citation type="submission" date="2016-10" db="EMBL/GenBank/DDBJ databases">
        <authorList>
            <person name="Varghese N."/>
            <person name="Submissions S."/>
        </authorList>
    </citation>
    <scope>NUCLEOTIDE SEQUENCE [LARGE SCALE GENOMIC DNA]</scope>
    <source>
        <strain evidence="1 2">DSM 21619</strain>
    </source>
</reference>
<evidence type="ECO:0000313" key="1">
    <source>
        <dbReference type="EMBL" id="SEM85722.1"/>
    </source>
</evidence>
<dbReference type="EMBL" id="FOCD01000001">
    <property type="protein sequence ID" value="SEM85722.1"/>
    <property type="molecule type" value="Genomic_DNA"/>
</dbReference>
<sequence length="113" mass="13093">MYRAYHSTLNEAETALCDTFRFALISSLRMPVDKAISEIYKKDKNVPDKLSWAAFDTEILKIRQLYGVGGIYEITLKVYPYYQAHNRYGIDEIIVNTDGELLGYTHILTYPVF</sequence>
<organism evidence="1 2">
    <name type="scientific">Terribacillus saccharophilus</name>
    <dbReference type="NCBI Taxonomy" id="361277"/>
    <lineage>
        <taxon>Bacteria</taxon>
        <taxon>Bacillati</taxon>
        <taxon>Bacillota</taxon>
        <taxon>Bacilli</taxon>
        <taxon>Bacillales</taxon>
        <taxon>Bacillaceae</taxon>
        <taxon>Terribacillus</taxon>
    </lineage>
</organism>
<dbReference type="Proteomes" id="UP000199735">
    <property type="component" value="Unassembled WGS sequence"/>
</dbReference>
<dbReference type="RefSeq" id="WP_318250029.1">
    <property type="nucleotide sequence ID" value="NZ_FOCD01000001.1"/>
</dbReference>
<dbReference type="Pfam" id="PF13027">
    <property type="entry name" value="DUF3888"/>
    <property type="match status" value="1"/>
</dbReference>
<dbReference type="AlphaFoldDB" id="A0AAX2EDN9"/>